<feature type="region of interest" description="Disordered" evidence="1">
    <location>
        <begin position="29"/>
        <end position="69"/>
    </location>
</feature>
<keyword evidence="3" id="KW-1185">Reference proteome</keyword>
<gene>
    <name evidence="2" type="ORF">H5410_026648</name>
</gene>
<feature type="compositionally biased region" description="Basic and acidic residues" evidence="1">
    <location>
        <begin position="43"/>
        <end position="63"/>
    </location>
</feature>
<name>A0A9J5Z195_SOLCO</name>
<proteinExistence type="predicted"/>
<dbReference type="EMBL" id="JACXVP010000005">
    <property type="protein sequence ID" value="KAG5605156.1"/>
    <property type="molecule type" value="Genomic_DNA"/>
</dbReference>
<reference evidence="2 3" key="1">
    <citation type="submission" date="2020-09" db="EMBL/GenBank/DDBJ databases">
        <title>De no assembly of potato wild relative species, Solanum commersonii.</title>
        <authorList>
            <person name="Cho K."/>
        </authorList>
    </citation>
    <scope>NUCLEOTIDE SEQUENCE [LARGE SCALE GENOMIC DNA]</scope>
    <source>
        <strain evidence="2">LZ3.2</strain>
        <tissue evidence="2">Leaf</tissue>
    </source>
</reference>
<evidence type="ECO:0000313" key="3">
    <source>
        <dbReference type="Proteomes" id="UP000824120"/>
    </source>
</evidence>
<dbReference type="AlphaFoldDB" id="A0A9J5Z195"/>
<evidence type="ECO:0000313" key="2">
    <source>
        <dbReference type="EMBL" id="KAG5605156.1"/>
    </source>
</evidence>
<sequence length="69" mass="7609">MRTGPPGGTGQNISCGRIGNTLKSCNFNTHPCPSKPTGRLIRKKENEATDRREKQIDQKHNSNEAKTTT</sequence>
<organism evidence="2 3">
    <name type="scientific">Solanum commersonii</name>
    <name type="common">Commerson's wild potato</name>
    <name type="synonym">Commerson's nightshade</name>
    <dbReference type="NCBI Taxonomy" id="4109"/>
    <lineage>
        <taxon>Eukaryota</taxon>
        <taxon>Viridiplantae</taxon>
        <taxon>Streptophyta</taxon>
        <taxon>Embryophyta</taxon>
        <taxon>Tracheophyta</taxon>
        <taxon>Spermatophyta</taxon>
        <taxon>Magnoliopsida</taxon>
        <taxon>eudicotyledons</taxon>
        <taxon>Gunneridae</taxon>
        <taxon>Pentapetalae</taxon>
        <taxon>asterids</taxon>
        <taxon>lamiids</taxon>
        <taxon>Solanales</taxon>
        <taxon>Solanaceae</taxon>
        <taxon>Solanoideae</taxon>
        <taxon>Solaneae</taxon>
        <taxon>Solanum</taxon>
    </lineage>
</organism>
<dbReference type="Proteomes" id="UP000824120">
    <property type="component" value="Chromosome 5"/>
</dbReference>
<protein>
    <submittedName>
        <fullName evidence="2">Uncharacterized protein</fullName>
    </submittedName>
</protein>
<accession>A0A9J5Z195</accession>
<evidence type="ECO:0000256" key="1">
    <source>
        <dbReference type="SAM" id="MobiDB-lite"/>
    </source>
</evidence>
<feature type="non-terminal residue" evidence="2">
    <location>
        <position position="1"/>
    </location>
</feature>
<comment type="caution">
    <text evidence="2">The sequence shown here is derived from an EMBL/GenBank/DDBJ whole genome shotgun (WGS) entry which is preliminary data.</text>
</comment>